<evidence type="ECO:0000313" key="8">
    <source>
        <dbReference type="Proteomes" id="UP000199134"/>
    </source>
</evidence>
<feature type="chain" id="PRO_5041052544" evidence="3">
    <location>
        <begin position="22"/>
        <end position="399"/>
    </location>
</feature>
<keyword evidence="3" id="KW-0732">Signal</keyword>
<dbReference type="PANTHER" id="PTHR30329">
    <property type="entry name" value="STATOR ELEMENT OF FLAGELLAR MOTOR COMPLEX"/>
    <property type="match status" value="1"/>
</dbReference>
<feature type="compositionally biased region" description="Basic and acidic residues" evidence="2">
    <location>
        <begin position="388"/>
        <end position="399"/>
    </location>
</feature>
<reference evidence="5 8" key="1">
    <citation type="submission" date="2016-10" db="EMBL/GenBank/DDBJ databases">
        <authorList>
            <person name="de Groot N.N."/>
        </authorList>
    </citation>
    <scope>NUCLEOTIDE SEQUENCE [LARGE SCALE GENOMIC DNA]</scope>
    <source>
        <strain evidence="8">BP1-145</strain>
        <strain evidence="5">BP1-148</strain>
    </source>
</reference>
<evidence type="ECO:0000313" key="5">
    <source>
        <dbReference type="EMBL" id="SDG11443.1"/>
    </source>
</evidence>
<feature type="signal peptide" evidence="3">
    <location>
        <begin position="1"/>
        <end position="21"/>
    </location>
</feature>
<proteinExistence type="predicted"/>
<evidence type="ECO:0000256" key="1">
    <source>
        <dbReference type="PROSITE-ProRule" id="PRU00473"/>
    </source>
</evidence>
<evidence type="ECO:0000256" key="2">
    <source>
        <dbReference type="SAM" id="MobiDB-lite"/>
    </source>
</evidence>
<reference evidence="6 7" key="2">
    <citation type="submission" date="2016-10" db="EMBL/GenBank/DDBJ databases">
        <authorList>
            <person name="Varghese N."/>
            <person name="Submissions S."/>
        </authorList>
    </citation>
    <scope>NUCLEOTIDE SEQUENCE</scope>
    <source>
        <strain evidence="6">BP1-145</strain>
        <strain evidence="7">BP1-148</strain>
    </source>
</reference>
<accession>A0A1H0G952</accession>
<dbReference type="RefSeq" id="WP_091813240.1">
    <property type="nucleotide sequence ID" value="NZ_FNCQ01000001.1"/>
</dbReference>
<dbReference type="SUPFAM" id="SSF56925">
    <property type="entry name" value="OMPA-like"/>
    <property type="match status" value="1"/>
</dbReference>
<keyword evidence="7" id="KW-1185">Reference proteome</keyword>
<protein>
    <submittedName>
        <fullName evidence="6">OmpA family protein</fullName>
    </submittedName>
</protein>
<accession>A0A1G7RL50</accession>
<keyword evidence="1" id="KW-0472">Membrane</keyword>
<feature type="domain" description="OmpA-like" evidence="4">
    <location>
        <begin position="248"/>
        <end position="382"/>
    </location>
</feature>
<dbReference type="Gene3D" id="3.30.1330.60">
    <property type="entry name" value="OmpA-like domain"/>
    <property type="match status" value="1"/>
</dbReference>
<evidence type="ECO:0000256" key="3">
    <source>
        <dbReference type="SAM" id="SignalP"/>
    </source>
</evidence>
<dbReference type="Pfam" id="PF00691">
    <property type="entry name" value="OmpA"/>
    <property type="match status" value="1"/>
</dbReference>
<dbReference type="STRING" id="645274.SAMN04487901_10110"/>
<name>A0A1H0G952_9BACT</name>
<dbReference type="OrthoDB" id="1453138at2"/>
<dbReference type="InterPro" id="IPR011250">
    <property type="entry name" value="OMP/PagP_B-barrel"/>
</dbReference>
<evidence type="ECO:0000259" key="4">
    <source>
        <dbReference type="PROSITE" id="PS51123"/>
    </source>
</evidence>
<gene>
    <name evidence="6" type="ORF">SAMN04487900_10810</name>
    <name evidence="5" type="ORF">SAMN04487901_10110</name>
</gene>
<dbReference type="EMBL" id="FNCQ01000001">
    <property type="protein sequence ID" value="SDG11443.1"/>
    <property type="molecule type" value="Genomic_DNA"/>
</dbReference>
<dbReference type="Proteomes" id="UP000199134">
    <property type="component" value="Unassembled WGS sequence"/>
</dbReference>
<dbReference type="AlphaFoldDB" id="A0A1H0G952"/>
<dbReference type="PANTHER" id="PTHR30329:SF21">
    <property type="entry name" value="LIPOPROTEIN YIAD-RELATED"/>
    <property type="match status" value="1"/>
</dbReference>
<dbReference type="InterPro" id="IPR006665">
    <property type="entry name" value="OmpA-like"/>
</dbReference>
<dbReference type="EMBL" id="FNIW01000008">
    <property type="protein sequence ID" value="SDO03378.1"/>
    <property type="molecule type" value="Genomic_DNA"/>
</dbReference>
<dbReference type="Proteomes" id="UP000198779">
    <property type="component" value="Unassembled WGS sequence"/>
</dbReference>
<dbReference type="InterPro" id="IPR036737">
    <property type="entry name" value="OmpA-like_sf"/>
</dbReference>
<evidence type="ECO:0000313" key="6">
    <source>
        <dbReference type="EMBL" id="SDO03378.1"/>
    </source>
</evidence>
<feature type="region of interest" description="Disordered" evidence="2">
    <location>
        <begin position="380"/>
        <end position="399"/>
    </location>
</feature>
<evidence type="ECO:0000313" key="7">
    <source>
        <dbReference type="Proteomes" id="UP000198779"/>
    </source>
</evidence>
<dbReference type="PROSITE" id="PS51123">
    <property type="entry name" value="OMPA_2"/>
    <property type="match status" value="1"/>
</dbReference>
<organism evidence="6 8">
    <name type="scientific">Prevotella communis</name>
    <dbReference type="NCBI Taxonomy" id="2913614"/>
    <lineage>
        <taxon>Bacteria</taxon>
        <taxon>Pseudomonadati</taxon>
        <taxon>Bacteroidota</taxon>
        <taxon>Bacteroidia</taxon>
        <taxon>Bacteroidales</taxon>
        <taxon>Prevotellaceae</taxon>
        <taxon>Prevotella</taxon>
    </lineage>
</organism>
<dbReference type="InterPro" id="IPR050330">
    <property type="entry name" value="Bact_OuterMem_StrucFunc"/>
</dbReference>
<sequence>MKTKNLLTAAVALLMAGAAQAQTNTWTSYSFIEAQGGVQLTSTNAPMDKLITPTAALSFGHYFTPVVGARLHVNAWQSKSGLASTGQYYKWKYVTPDLDLLVNLTNLFGKGSDHALNVILLGGVGLNYAWDNDELKDLNLPANTMPLAWDKNRLGHNLRAGLRLETNQAKPFGVSLEVNANSLDDRFNSKTNDKDDWMFTAMLGLNFRFGHKKAAPRYVTKTIEVIDTFEVDEPITIKVKEKQPKTKTETKHMKMNEAIFFKIRESDANAASGIDEAIKKVAELMKCSDDAMFTVTGYADKGTGTAKQNKKYAKQRADDVAKKLVEQYGLDAKRLKTDSKGDTVQPFEENDKNRCVIVTGEGTFRITTTEMVEVEVEKQSTKKVQKTKTREVQIQEEIK</sequence>
<dbReference type="SUPFAM" id="SSF103088">
    <property type="entry name" value="OmpA-like"/>
    <property type="match status" value="1"/>
</dbReference>
<dbReference type="GO" id="GO:0016020">
    <property type="term" value="C:membrane"/>
    <property type="evidence" value="ECO:0007669"/>
    <property type="project" value="UniProtKB-UniRule"/>
</dbReference>